<dbReference type="InterPro" id="IPR036388">
    <property type="entry name" value="WH-like_DNA-bd_sf"/>
</dbReference>
<dbReference type="Proteomes" id="UP001409585">
    <property type="component" value="Unassembled WGS sequence"/>
</dbReference>
<gene>
    <name evidence="3" type="ORF">GCM10025791_38000</name>
</gene>
<protein>
    <submittedName>
        <fullName evidence="3">YafY family protein</fullName>
    </submittedName>
</protein>
<dbReference type="AlphaFoldDB" id="A0AAV3U781"/>
<dbReference type="InterPro" id="IPR013196">
    <property type="entry name" value="HTH_11"/>
</dbReference>
<dbReference type="EMBL" id="BAABLX010000054">
    <property type="protein sequence ID" value="GAA4954091.1"/>
    <property type="molecule type" value="Genomic_DNA"/>
</dbReference>
<dbReference type="Pfam" id="PF13280">
    <property type="entry name" value="WYL"/>
    <property type="match status" value="1"/>
</dbReference>
<dbReference type="Pfam" id="PF08279">
    <property type="entry name" value="HTH_11"/>
    <property type="match status" value="1"/>
</dbReference>
<sequence>MSATRRLFSIIQTLRSAKRPITAQQLCEQLEVSLRTIYRDIAELQAQNIPIEGEAGIGYILRDGYDMPPLMLTLDELEAALLGAQWVAERGDEKLSIGARSLVEKLNDVVPQHLKQVADSLVVVAPCLTPIISDTIDSEVLREAMRSRKKVKIEYTDGAGKVSLRTIWPFMLAYFETVKLAVAWCEKREGFRHFRTDRIVHMEVLEEQFPATTSQLKQDWWEQEKEKEKPRFHAEGSLYT</sequence>
<keyword evidence="4" id="KW-1185">Reference proteome</keyword>
<dbReference type="PANTHER" id="PTHR34580:SF3">
    <property type="entry name" value="PROTEIN PAFB"/>
    <property type="match status" value="1"/>
</dbReference>
<organism evidence="3 4">
    <name type="scientific">Halioxenophilus aromaticivorans</name>
    <dbReference type="NCBI Taxonomy" id="1306992"/>
    <lineage>
        <taxon>Bacteria</taxon>
        <taxon>Pseudomonadati</taxon>
        <taxon>Pseudomonadota</taxon>
        <taxon>Gammaproteobacteria</taxon>
        <taxon>Alteromonadales</taxon>
        <taxon>Alteromonadaceae</taxon>
        <taxon>Halioxenophilus</taxon>
    </lineage>
</organism>
<evidence type="ECO:0000313" key="4">
    <source>
        <dbReference type="Proteomes" id="UP001409585"/>
    </source>
</evidence>
<feature type="domain" description="WYL" evidence="2">
    <location>
        <begin position="139"/>
        <end position="204"/>
    </location>
</feature>
<evidence type="ECO:0000259" key="1">
    <source>
        <dbReference type="Pfam" id="PF08279"/>
    </source>
</evidence>
<evidence type="ECO:0000313" key="3">
    <source>
        <dbReference type="EMBL" id="GAA4954091.1"/>
    </source>
</evidence>
<accession>A0AAV3U781</accession>
<dbReference type="InterPro" id="IPR051534">
    <property type="entry name" value="CBASS_pafABC_assoc_protein"/>
</dbReference>
<dbReference type="SUPFAM" id="SSF46785">
    <property type="entry name" value="Winged helix' DNA-binding domain"/>
    <property type="match status" value="1"/>
</dbReference>
<name>A0AAV3U781_9ALTE</name>
<evidence type="ECO:0000259" key="2">
    <source>
        <dbReference type="Pfam" id="PF13280"/>
    </source>
</evidence>
<dbReference type="Gene3D" id="1.10.10.10">
    <property type="entry name" value="Winged helix-like DNA-binding domain superfamily/Winged helix DNA-binding domain"/>
    <property type="match status" value="1"/>
</dbReference>
<dbReference type="InterPro" id="IPR036390">
    <property type="entry name" value="WH_DNA-bd_sf"/>
</dbReference>
<dbReference type="PROSITE" id="PS52050">
    <property type="entry name" value="WYL"/>
    <property type="match status" value="1"/>
</dbReference>
<comment type="caution">
    <text evidence="3">The sequence shown here is derived from an EMBL/GenBank/DDBJ whole genome shotgun (WGS) entry which is preliminary data.</text>
</comment>
<dbReference type="PANTHER" id="PTHR34580">
    <property type="match status" value="1"/>
</dbReference>
<reference evidence="4" key="1">
    <citation type="journal article" date="2019" name="Int. J. Syst. Evol. Microbiol.">
        <title>The Global Catalogue of Microorganisms (GCM) 10K type strain sequencing project: providing services to taxonomists for standard genome sequencing and annotation.</title>
        <authorList>
            <consortium name="The Broad Institute Genomics Platform"/>
            <consortium name="The Broad Institute Genome Sequencing Center for Infectious Disease"/>
            <person name="Wu L."/>
            <person name="Ma J."/>
        </authorList>
    </citation>
    <scope>NUCLEOTIDE SEQUENCE [LARGE SCALE GENOMIC DNA]</scope>
    <source>
        <strain evidence="4">JCM 19134</strain>
    </source>
</reference>
<feature type="domain" description="Helix-turn-helix type 11" evidence="1">
    <location>
        <begin position="6"/>
        <end position="60"/>
    </location>
</feature>
<dbReference type="RefSeq" id="WP_345426205.1">
    <property type="nucleotide sequence ID" value="NZ_AP031496.1"/>
</dbReference>
<proteinExistence type="predicted"/>
<dbReference type="InterPro" id="IPR026881">
    <property type="entry name" value="WYL_dom"/>
</dbReference>